<dbReference type="GO" id="GO:0016301">
    <property type="term" value="F:kinase activity"/>
    <property type="evidence" value="ECO:0007669"/>
    <property type="project" value="UniProtKB-KW"/>
</dbReference>
<dbReference type="PROSITE" id="PS51350">
    <property type="entry name" value="PTS_HPR_DOM"/>
    <property type="match status" value="1"/>
</dbReference>
<keyword evidence="10 16" id="KW-0808">Transferase</keyword>
<feature type="domain" description="HPr" evidence="20">
    <location>
        <begin position="1"/>
        <end position="89"/>
    </location>
</feature>
<dbReference type="Pfam" id="PF02896">
    <property type="entry name" value="PEP-utilizers_C"/>
    <property type="match status" value="1"/>
</dbReference>
<dbReference type="EMBL" id="CAJQZC010000002">
    <property type="protein sequence ID" value="CAG4890079.1"/>
    <property type="molecule type" value="Genomic_DNA"/>
</dbReference>
<evidence type="ECO:0000256" key="6">
    <source>
        <dbReference type="ARBA" id="ARBA00016544"/>
    </source>
</evidence>
<evidence type="ECO:0000256" key="2">
    <source>
        <dbReference type="ARBA" id="ARBA00001946"/>
    </source>
</evidence>
<dbReference type="NCBIfam" id="TIGR01417">
    <property type="entry name" value="PTS_I_fam"/>
    <property type="match status" value="1"/>
</dbReference>
<keyword evidence="13 16" id="KW-0418">Kinase</keyword>
<dbReference type="Proteomes" id="UP000789704">
    <property type="component" value="Unassembled WGS sequence"/>
</dbReference>
<evidence type="ECO:0000256" key="19">
    <source>
        <dbReference type="PIRSR" id="PIRSR000732-3"/>
    </source>
</evidence>
<dbReference type="InterPro" id="IPR036618">
    <property type="entry name" value="PtsI_HPr-bd_sf"/>
</dbReference>
<gene>
    <name evidence="21" type="primary">ptsI_1</name>
    <name evidence="21" type="ORF">LMG31841_00983</name>
</gene>
<dbReference type="InterPro" id="IPR035895">
    <property type="entry name" value="HPr-like_sf"/>
</dbReference>
<evidence type="ECO:0000256" key="8">
    <source>
        <dbReference type="ARBA" id="ARBA00022490"/>
    </source>
</evidence>
<evidence type="ECO:0000256" key="5">
    <source>
        <dbReference type="ARBA" id="ARBA00012232"/>
    </source>
</evidence>
<dbReference type="InterPro" id="IPR040442">
    <property type="entry name" value="Pyrv_kinase-like_dom_sf"/>
</dbReference>
<feature type="binding site" evidence="18">
    <location>
        <position position="419"/>
    </location>
    <ligand>
        <name>phosphoenolpyruvate</name>
        <dbReference type="ChEBI" id="CHEBI:58702"/>
    </ligand>
</feature>
<feature type="active site" description="Tele-phosphohistidine intermediate" evidence="17">
    <location>
        <position position="312"/>
    </location>
</feature>
<feature type="binding site" evidence="18">
    <location>
        <position position="587"/>
    </location>
    <ligand>
        <name>phosphoenolpyruvate</name>
        <dbReference type="ChEBI" id="CHEBI:58702"/>
    </ligand>
</feature>
<name>A0A9N8RU70_9BURK</name>
<comment type="function">
    <text evidence="16">General (non sugar-specific) component of the phosphoenolpyruvate-dependent sugar phosphotransferase system (sugar PTS). This major carbohydrate active-transport system catalyzes the phosphorylation of incoming sugar substrates concomitantly with their translocation across the cell membrane. Enzyme I transfers the phosphoryl group from phosphoenolpyruvate (PEP) to the phosphoryl carrier protein (HPr).</text>
</comment>
<dbReference type="EC" id="2.7.3.9" evidence="5 16"/>
<dbReference type="PANTHER" id="PTHR46244">
    <property type="entry name" value="PHOSPHOENOLPYRUVATE-PROTEIN PHOSPHOTRANSFERASE"/>
    <property type="match status" value="1"/>
</dbReference>
<evidence type="ECO:0000256" key="18">
    <source>
        <dbReference type="PIRSR" id="PIRSR000732-2"/>
    </source>
</evidence>
<keyword evidence="7 16" id="KW-0813">Transport</keyword>
<feature type="binding site" evidence="18">
    <location>
        <position position="455"/>
    </location>
    <ligand>
        <name>phosphoenolpyruvate</name>
        <dbReference type="ChEBI" id="CHEBI:58702"/>
    </ligand>
</feature>
<keyword evidence="11 16" id="KW-0598">Phosphotransferase system</keyword>
<evidence type="ECO:0000256" key="9">
    <source>
        <dbReference type="ARBA" id="ARBA00022597"/>
    </source>
</evidence>
<evidence type="ECO:0000256" key="14">
    <source>
        <dbReference type="ARBA" id="ARBA00022842"/>
    </source>
</evidence>
<dbReference type="PRINTS" id="PR01736">
    <property type="entry name" value="PHPHTRNFRASE"/>
</dbReference>
<evidence type="ECO:0000256" key="13">
    <source>
        <dbReference type="ARBA" id="ARBA00022777"/>
    </source>
</evidence>
<keyword evidence="12 16" id="KW-0479">Metal-binding</keyword>
<evidence type="ECO:0000256" key="3">
    <source>
        <dbReference type="ARBA" id="ARBA00004496"/>
    </source>
</evidence>
<dbReference type="InterPro" id="IPR023151">
    <property type="entry name" value="PEP_util_CS"/>
</dbReference>
<evidence type="ECO:0000256" key="15">
    <source>
        <dbReference type="ARBA" id="ARBA00033235"/>
    </source>
</evidence>
<evidence type="ECO:0000256" key="1">
    <source>
        <dbReference type="ARBA" id="ARBA00000683"/>
    </source>
</evidence>
<evidence type="ECO:0000256" key="11">
    <source>
        <dbReference type="ARBA" id="ARBA00022683"/>
    </source>
</evidence>
<evidence type="ECO:0000256" key="16">
    <source>
        <dbReference type="PIRNR" id="PIRNR000732"/>
    </source>
</evidence>
<dbReference type="InterPro" id="IPR008731">
    <property type="entry name" value="PTS_EIN"/>
</dbReference>
<evidence type="ECO:0000313" key="21">
    <source>
        <dbReference type="EMBL" id="CAG4890079.1"/>
    </source>
</evidence>
<comment type="caution">
    <text evidence="21">The sequence shown here is derived from an EMBL/GenBank/DDBJ whole genome shotgun (WGS) entry which is preliminary data.</text>
</comment>
<organism evidence="21 22">
    <name type="scientific">Paraburkholderia saeva</name>
    <dbReference type="NCBI Taxonomy" id="2777537"/>
    <lineage>
        <taxon>Bacteria</taxon>
        <taxon>Pseudomonadati</taxon>
        <taxon>Pseudomonadota</taxon>
        <taxon>Betaproteobacteria</taxon>
        <taxon>Burkholderiales</taxon>
        <taxon>Burkholderiaceae</taxon>
        <taxon>Paraburkholderia</taxon>
    </lineage>
</organism>
<dbReference type="SUPFAM" id="SSF55594">
    <property type="entry name" value="HPr-like"/>
    <property type="match status" value="1"/>
</dbReference>
<dbReference type="GO" id="GO:0009401">
    <property type="term" value="P:phosphoenolpyruvate-dependent sugar phosphotransferase system"/>
    <property type="evidence" value="ECO:0007669"/>
    <property type="project" value="UniProtKB-KW"/>
</dbReference>
<dbReference type="SUPFAM" id="SSF52009">
    <property type="entry name" value="Phosphohistidine domain"/>
    <property type="match status" value="1"/>
</dbReference>
<dbReference type="InterPro" id="IPR015813">
    <property type="entry name" value="Pyrv/PenolPyrv_kinase-like_dom"/>
</dbReference>
<dbReference type="GO" id="GO:0046872">
    <property type="term" value="F:metal ion binding"/>
    <property type="evidence" value="ECO:0007669"/>
    <property type="project" value="UniProtKB-KW"/>
</dbReference>
<dbReference type="PROSITE" id="PS00369">
    <property type="entry name" value="PTS_HPR_HIS"/>
    <property type="match status" value="1"/>
</dbReference>
<evidence type="ECO:0000313" key="22">
    <source>
        <dbReference type="Proteomes" id="UP000789704"/>
    </source>
</evidence>
<dbReference type="PROSITE" id="PS00742">
    <property type="entry name" value="PEP_ENZYMES_2"/>
    <property type="match status" value="1"/>
</dbReference>
<evidence type="ECO:0000256" key="7">
    <source>
        <dbReference type="ARBA" id="ARBA00022448"/>
    </source>
</evidence>
<dbReference type="GO" id="GO:0005737">
    <property type="term" value="C:cytoplasm"/>
    <property type="evidence" value="ECO:0007669"/>
    <property type="project" value="UniProtKB-SubCell"/>
</dbReference>
<keyword evidence="8 16" id="KW-0963">Cytoplasm</keyword>
<dbReference type="InterPro" id="IPR036637">
    <property type="entry name" value="Phosphohistidine_dom_sf"/>
</dbReference>
<comment type="catalytic activity">
    <reaction evidence="1 16">
        <text>L-histidyl-[protein] + phosphoenolpyruvate = N(pros)-phospho-L-histidyl-[protein] + pyruvate</text>
        <dbReference type="Rhea" id="RHEA:23880"/>
        <dbReference type="Rhea" id="RHEA-COMP:9745"/>
        <dbReference type="Rhea" id="RHEA-COMP:9746"/>
        <dbReference type="ChEBI" id="CHEBI:15361"/>
        <dbReference type="ChEBI" id="CHEBI:29979"/>
        <dbReference type="ChEBI" id="CHEBI:58702"/>
        <dbReference type="ChEBI" id="CHEBI:64837"/>
        <dbReference type="EC" id="2.7.3.9"/>
    </reaction>
</comment>
<protein>
    <recommendedName>
        <fullName evidence="6 16">Phosphoenolpyruvate-protein phosphotransferase</fullName>
        <ecNumber evidence="5 16">2.7.3.9</ecNumber>
    </recommendedName>
    <alternativeName>
        <fullName evidence="15 16">Phosphotransferase system, enzyme I</fullName>
    </alternativeName>
</protein>
<dbReference type="PRINTS" id="PR00107">
    <property type="entry name" value="PHOSPHOCPHPR"/>
</dbReference>
<evidence type="ECO:0000256" key="12">
    <source>
        <dbReference type="ARBA" id="ARBA00022723"/>
    </source>
</evidence>
<feature type="binding site" evidence="19">
    <location>
        <position position="577"/>
    </location>
    <ligand>
        <name>Mg(2+)</name>
        <dbReference type="ChEBI" id="CHEBI:18420"/>
    </ligand>
</feature>
<dbReference type="Gene3D" id="3.50.30.10">
    <property type="entry name" value="Phosphohistidine domain"/>
    <property type="match status" value="1"/>
</dbReference>
<dbReference type="Gene3D" id="3.20.20.60">
    <property type="entry name" value="Phosphoenolpyruvate-binding domains"/>
    <property type="match status" value="1"/>
</dbReference>
<dbReference type="PANTHER" id="PTHR46244:SF6">
    <property type="entry name" value="PHOSPHOENOLPYRUVATE-PROTEIN PHOSPHOTRANSFERASE"/>
    <property type="match status" value="1"/>
</dbReference>
<dbReference type="InterPro" id="IPR006318">
    <property type="entry name" value="PTS_EI-like"/>
</dbReference>
<dbReference type="PIRSF" id="PIRSF000732">
    <property type="entry name" value="PTS_enzyme_I"/>
    <property type="match status" value="1"/>
</dbReference>
<evidence type="ECO:0000256" key="17">
    <source>
        <dbReference type="PIRSR" id="PIRSR000732-1"/>
    </source>
</evidence>
<dbReference type="Pfam" id="PF05524">
    <property type="entry name" value="PEP-utilisers_N"/>
    <property type="match status" value="1"/>
</dbReference>
<evidence type="ECO:0000256" key="4">
    <source>
        <dbReference type="ARBA" id="ARBA00007837"/>
    </source>
</evidence>
<sequence>MLETEIVVKVNEGLHARPATQFAKLAKEFSCSLQIFRGTTSADAKSAVKLMLLGIKQDDQILLRADGSDESVAVNRLLAFLSEPSAGVQPAQAAQAAQAAQPAQTEAVSASVNGSHTMATDAATPEAALYVRGVPASEGLACGEAFVYLPEALRATRQFIEPHEVATELDRFSAAFTESIAALDQQFKTMGCHDDIVEALADVAQSDEFSGAVKQRIASGWDAAAATLQVGEELAASFLAMEDEYLRSRADDIHGITRQVALRLLGMEDVSLASLSRPCVVLAAELSALDFARARVANIVGLVCTKGSATSHLAIMARSHGIPAVLGLPVDEALLRGATRVALDGAQGQVWFDPSPEVEAGFATRIAQEKSRHAALSVYRDVEPLTRDGRHVEIAANLGSLGEIDAALEAGAMGVGLFRTELLFMDRRTMPDEDEQAAIYTKLAQAFHPRPVVIRTLDVGGDKPVPGIVFPEEDNPFLGWRGVRMCLDRPDVFMPQLRALLRAATVGNVQVMIPMIDDVDEVRRVKALIATCGEALTEEGVAWAQPKLGIMVETPAAALTADLLAQEVDFFSIGTNDLTQYVMAVDRMNPDLASLYRTDHPAVLRAIGMVCKAANNAGIPVAVCGEAAARPEMIPLFIDLGVTELSMSPSSVLRAKKIVCEL</sequence>
<dbReference type="InterPro" id="IPR000032">
    <property type="entry name" value="HPr-like"/>
</dbReference>
<evidence type="ECO:0000259" key="20">
    <source>
        <dbReference type="PROSITE" id="PS51350"/>
    </source>
</evidence>
<comment type="cofactor">
    <cofactor evidence="2 16 19">
        <name>Mg(2+)</name>
        <dbReference type="ChEBI" id="CHEBI:18420"/>
    </cofactor>
</comment>
<keyword evidence="14 16" id="KW-0460">Magnesium</keyword>
<dbReference type="GO" id="GO:0008965">
    <property type="term" value="F:phosphoenolpyruvate-protein phosphotransferase activity"/>
    <property type="evidence" value="ECO:0007669"/>
    <property type="project" value="UniProtKB-EC"/>
</dbReference>
<dbReference type="InterPro" id="IPR001020">
    <property type="entry name" value="PTS_HPr_His_P_site"/>
</dbReference>
<dbReference type="RefSeq" id="WP_228875026.1">
    <property type="nucleotide sequence ID" value="NZ_CAJQYX010000022.1"/>
</dbReference>
<evidence type="ECO:0000256" key="10">
    <source>
        <dbReference type="ARBA" id="ARBA00022679"/>
    </source>
</evidence>
<feature type="binding site" evidence="18">
    <location>
        <begin position="576"/>
        <end position="577"/>
    </location>
    <ligand>
        <name>phosphoenolpyruvate</name>
        <dbReference type="ChEBI" id="CHEBI:58702"/>
    </ligand>
</feature>
<dbReference type="SUPFAM" id="SSF47831">
    <property type="entry name" value="Enzyme I of the PEP:sugar phosphotransferase system HPr-binding (sub)domain"/>
    <property type="match status" value="1"/>
</dbReference>
<dbReference type="Gene3D" id="1.10.274.10">
    <property type="entry name" value="PtsI, HPr-binding domain"/>
    <property type="match status" value="1"/>
</dbReference>
<dbReference type="Pfam" id="PF00391">
    <property type="entry name" value="PEP-utilizers"/>
    <property type="match status" value="1"/>
</dbReference>
<comment type="subcellular location">
    <subcellularLocation>
        <location evidence="3 16">Cytoplasm</location>
    </subcellularLocation>
</comment>
<keyword evidence="22" id="KW-1185">Reference proteome</keyword>
<dbReference type="Pfam" id="PF00381">
    <property type="entry name" value="PTS-HPr"/>
    <property type="match status" value="1"/>
</dbReference>
<comment type="similarity">
    <text evidence="4 16">Belongs to the PEP-utilizing enzyme family.</text>
</comment>
<dbReference type="InterPro" id="IPR050499">
    <property type="entry name" value="PEP-utilizing_PTS_enzyme"/>
</dbReference>
<feature type="active site" description="Proton donor" evidence="17">
    <location>
        <position position="624"/>
    </location>
</feature>
<dbReference type="Gene3D" id="3.30.1340.10">
    <property type="entry name" value="HPr-like"/>
    <property type="match status" value="1"/>
</dbReference>
<dbReference type="AlphaFoldDB" id="A0A9N8RU70"/>
<proteinExistence type="inferred from homology"/>
<dbReference type="InterPro" id="IPR008279">
    <property type="entry name" value="PEP-util_enz_mobile_dom"/>
</dbReference>
<accession>A0A9N8RU70</accession>
<dbReference type="SUPFAM" id="SSF51621">
    <property type="entry name" value="Phosphoenolpyruvate/pyruvate domain"/>
    <property type="match status" value="1"/>
</dbReference>
<dbReference type="InterPro" id="IPR024692">
    <property type="entry name" value="PTS_EI"/>
</dbReference>
<feature type="binding site" evidence="19">
    <location>
        <position position="553"/>
    </location>
    <ligand>
        <name>Mg(2+)</name>
        <dbReference type="ChEBI" id="CHEBI:18420"/>
    </ligand>
</feature>
<dbReference type="InterPro" id="IPR000121">
    <property type="entry name" value="PEP_util_C"/>
</dbReference>
<dbReference type="NCBIfam" id="TIGR01003">
    <property type="entry name" value="PTS_HPr_family"/>
    <property type="match status" value="1"/>
</dbReference>
<reference evidence="21" key="1">
    <citation type="submission" date="2021-04" db="EMBL/GenBank/DDBJ databases">
        <authorList>
            <person name="Vanwijnsberghe S."/>
        </authorList>
    </citation>
    <scope>NUCLEOTIDE SEQUENCE</scope>
    <source>
        <strain evidence="21">LMG 31841</strain>
    </source>
</reference>
<dbReference type="CDD" id="cd00367">
    <property type="entry name" value="PTS-HPr_like"/>
    <property type="match status" value="1"/>
</dbReference>
<keyword evidence="9 16" id="KW-0762">Sugar transport</keyword>